<dbReference type="SMART" id="SM00368">
    <property type="entry name" value="LRR_RI"/>
    <property type="match status" value="3"/>
</dbReference>
<dbReference type="Proteomes" id="UP001168990">
    <property type="component" value="Unassembled WGS sequence"/>
</dbReference>
<dbReference type="Gene3D" id="3.80.10.10">
    <property type="entry name" value="Ribonuclease Inhibitor"/>
    <property type="match status" value="2"/>
</dbReference>
<gene>
    <name evidence="1" type="ORF">PV328_000756</name>
</gene>
<reference evidence="1" key="2">
    <citation type="submission" date="2023-03" db="EMBL/GenBank/DDBJ databases">
        <authorList>
            <person name="Inwood S.N."/>
            <person name="Skelly J.G."/>
            <person name="Guhlin J."/>
            <person name="Harrop T.W.R."/>
            <person name="Goldson S.G."/>
            <person name="Dearden P.K."/>
        </authorList>
    </citation>
    <scope>NUCLEOTIDE SEQUENCE</scope>
    <source>
        <strain evidence="1">Irish</strain>
        <tissue evidence="1">Whole body</tissue>
    </source>
</reference>
<protein>
    <submittedName>
        <fullName evidence="1">Uncharacterized protein</fullName>
    </submittedName>
</protein>
<sequence>MEFFDNFNSKNQVCSDERLCNDDFNDELLAIVQNPAGKLDKNILMNDSFFFGFCTKPFNGVKELILNGNELFTQIGKRLTDIDVNYLLNFLINNPDAHDHIVELNIQNNEIGPDGIAKMCENGGKLKLKILRLNGNKFGNEASKNIALMLCNNLYIEHIEVAEVDQTISSLIYFTTIMRSDQVEFNNCLKILDISRPNPAYMNDFDSSHFAYLIGSMLKTNTCLIELHLQKYSFSCHDIELMLIDGISNITLKLLDLNCNNIGDHGINSICKWLYRRPALAGLMLSHNIIKIGGAR</sequence>
<evidence type="ECO:0000313" key="2">
    <source>
        <dbReference type="Proteomes" id="UP001168990"/>
    </source>
</evidence>
<dbReference type="InterPro" id="IPR001611">
    <property type="entry name" value="Leu-rich_rpt"/>
</dbReference>
<name>A0AA39FVI8_9HYME</name>
<dbReference type="PANTHER" id="PTHR24114">
    <property type="entry name" value="LEUCINE RICH REPEAT FAMILY PROTEIN"/>
    <property type="match status" value="1"/>
</dbReference>
<dbReference type="EMBL" id="JAQQBS010000001">
    <property type="protein sequence ID" value="KAK0176640.1"/>
    <property type="molecule type" value="Genomic_DNA"/>
</dbReference>
<accession>A0AA39FVI8</accession>
<comment type="caution">
    <text evidence="1">The sequence shown here is derived from an EMBL/GenBank/DDBJ whole genome shotgun (WGS) entry which is preliminary data.</text>
</comment>
<reference evidence="1" key="1">
    <citation type="journal article" date="2023" name="bioRxiv">
        <title>Scaffold-level genome assemblies of two parasitoid biocontrol wasps reveal the parthenogenesis mechanism and an associated novel virus.</title>
        <authorList>
            <person name="Inwood S."/>
            <person name="Skelly J."/>
            <person name="Guhlin J."/>
            <person name="Harrop T."/>
            <person name="Goldson S."/>
            <person name="Dearden P."/>
        </authorList>
    </citation>
    <scope>NUCLEOTIDE SEQUENCE</scope>
    <source>
        <strain evidence="1">Irish</strain>
        <tissue evidence="1">Whole body</tissue>
    </source>
</reference>
<dbReference type="InterPro" id="IPR032675">
    <property type="entry name" value="LRR_dom_sf"/>
</dbReference>
<organism evidence="1 2">
    <name type="scientific">Microctonus aethiopoides</name>
    <dbReference type="NCBI Taxonomy" id="144406"/>
    <lineage>
        <taxon>Eukaryota</taxon>
        <taxon>Metazoa</taxon>
        <taxon>Ecdysozoa</taxon>
        <taxon>Arthropoda</taxon>
        <taxon>Hexapoda</taxon>
        <taxon>Insecta</taxon>
        <taxon>Pterygota</taxon>
        <taxon>Neoptera</taxon>
        <taxon>Endopterygota</taxon>
        <taxon>Hymenoptera</taxon>
        <taxon>Apocrita</taxon>
        <taxon>Ichneumonoidea</taxon>
        <taxon>Braconidae</taxon>
        <taxon>Euphorinae</taxon>
        <taxon>Microctonus</taxon>
    </lineage>
</organism>
<dbReference type="SUPFAM" id="SSF52047">
    <property type="entry name" value="RNI-like"/>
    <property type="match status" value="1"/>
</dbReference>
<proteinExistence type="predicted"/>
<dbReference type="Pfam" id="PF13516">
    <property type="entry name" value="LRR_6"/>
    <property type="match status" value="2"/>
</dbReference>
<dbReference type="InterPro" id="IPR052394">
    <property type="entry name" value="LRR-containing"/>
</dbReference>
<dbReference type="AlphaFoldDB" id="A0AA39FVI8"/>
<keyword evidence="2" id="KW-1185">Reference proteome</keyword>
<evidence type="ECO:0000313" key="1">
    <source>
        <dbReference type="EMBL" id="KAK0176640.1"/>
    </source>
</evidence>
<dbReference type="PANTHER" id="PTHR24114:SF2">
    <property type="entry name" value="F-BOX DOMAIN-CONTAINING PROTEIN-RELATED"/>
    <property type="match status" value="1"/>
</dbReference>